<protein>
    <recommendedName>
        <fullName evidence="7">NAD(P)-binding protein</fullName>
    </recommendedName>
</protein>
<organism evidence="5 6">
    <name type="scientific">Penicillium vulpinum</name>
    <dbReference type="NCBI Taxonomy" id="29845"/>
    <lineage>
        <taxon>Eukaryota</taxon>
        <taxon>Fungi</taxon>
        <taxon>Dikarya</taxon>
        <taxon>Ascomycota</taxon>
        <taxon>Pezizomycotina</taxon>
        <taxon>Eurotiomycetes</taxon>
        <taxon>Eurotiomycetidae</taxon>
        <taxon>Eurotiales</taxon>
        <taxon>Aspergillaceae</taxon>
        <taxon>Penicillium</taxon>
    </lineage>
</organism>
<evidence type="ECO:0000256" key="1">
    <source>
        <dbReference type="ARBA" id="ARBA00006484"/>
    </source>
</evidence>
<dbReference type="EMBL" id="MDYP01000059">
    <property type="protein sequence ID" value="OQE00079.1"/>
    <property type="molecule type" value="Genomic_DNA"/>
</dbReference>
<dbReference type="Pfam" id="PF00106">
    <property type="entry name" value="adh_short"/>
    <property type="match status" value="1"/>
</dbReference>
<evidence type="ECO:0000313" key="6">
    <source>
        <dbReference type="Proteomes" id="UP000191518"/>
    </source>
</evidence>
<keyword evidence="6" id="KW-1185">Reference proteome</keyword>
<sequence>MAPRTVLITGCSDGGLGASLALAFHAAGLKVYATARNPSKLGQVTSAGIETLTLDVLSSESIKNAVTKLSNLDILVNNAGAEYLMPVADVDITDAKRLFDLNVWSYIEVTQAFLPLLLKSPHGGLIVNQSSVGSVAVLPFQGVYTASKAAIAMLSDTLRLELSILGMTVVDLKTGVVRSNLIKNQKEAKPPTLPEKSIYYPAREVVEKALSQDAFAEGGMPTLQWATAVVGDLLKRKPPPVIWRGEQAWVARLISVLPFGTFDGMLKKLTGLDVVEKIMKVGAGRY</sequence>
<reference evidence="6" key="1">
    <citation type="journal article" date="2017" name="Nat. Microbiol.">
        <title>Global analysis of biosynthetic gene clusters reveals vast potential of secondary metabolite production in Penicillium species.</title>
        <authorList>
            <person name="Nielsen J.C."/>
            <person name="Grijseels S."/>
            <person name="Prigent S."/>
            <person name="Ji B."/>
            <person name="Dainat J."/>
            <person name="Nielsen K.F."/>
            <person name="Frisvad J.C."/>
            <person name="Workman M."/>
            <person name="Nielsen J."/>
        </authorList>
    </citation>
    <scope>NUCLEOTIDE SEQUENCE [LARGE SCALE GENOMIC DNA]</scope>
    <source>
        <strain evidence="6">IBT 29486</strain>
    </source>
</reference>
<dbReference type="InterPro" id="IPR036291">
    <property type="entry name" value="NAD(P)-bd_dom_sf"/>
</dbReference>
<dbReference type="InterPro" id="IPR002347">
    <property type="entry name" value="SDR_fam"/>
</dbReference>
<dbReference type="PRINTS" id="PR00080">
    <property type="entry name" value="SDRFAMILY"/>
</dbReference>
<dbReference type="Gene3D" id="3.40.50.720">
    <property type="entry name" value="NAD(P)-binding Rossmann-like Domain"/>
    <property type="match status" value="1"/>
</dbReference>
<evidence type="ECO:0008006" key="7">
    <source>
        <dbReference type="Google" id="ProtNLM"/>
    </source>
</evidence>
<dbReference type="PRINTS" id="PR00081">
    <property type="entry name" value="GDHRDH"/>
</dbReference>
<evidence type="ECO:0000313" key="5">
    <source>
        <dbReference type="EMBL" id="OQE00079.1"/>
    </source>
</evidence>
<name>A0A1V6RF38_9EURO</name>
<dbReference type="PANTHER" id="PTHR44169:SF6">
    <property type="entry name" value="NADPH-DEPENDENT 1-ACYLDIHYDROXYACETONE PHOSPHATE REDUCTASE"/>
    <property type="match status" value="1"/>
</dbReference>
<dbReference type="GO" id="GO:0005811">
    <property type="term" value="C:lipid droplet"/>
    <property type="evidence" value="ECO:0007669"/>
    <property type="project" value="TreeGrafter"/>
</dbReference>
<evidence type="ECO:0000256" key="2">
    <source>
        <dbReference type="ARBA" id="ARBA00022857"/>
    </source>
</evidence>
<dbReference type="SUPFAM" id="SSF51735">
    <property type="entry name" value="NAD(P)-binding Rossmann-fold domains"/>
    <property type="match status" value="1"/>
</dbReference>
<accession>A0A1V6RF38</accession>
<comment type="similarity">
    <text evidence="1 4">Belongs to the short-chain dehydrogenases/reductases (SDR) family.</text>
</comment>
<dbReference type="GO" id="GO:0000140">
    <property type="term" value="F:acylglycerone-phosphate reductase (NADP+) activity"/>
    <property type="evidence" value="ECO:0007669"/>
    <property type="project" value="TreeGrafter"/>
</dbReference>
<proteinExistence type="inferred from homology"/>
<dbReference type="PANTHER" id="PTHR44169">
    <property type="entry name" value="NADPH-DEPENDENT 1-ACYLDIHYDROXYACETONE PHOSPHATE REDUCTASE"/>
    <property type="match status" value="1"/>
</dbReference>
<dbReference type="Proteomes" id="UP000191518">
    <property type="component" value="Unassembled WGS sequence"/>
</dbReference>
<dbReference type="AlphaFoldDB" id="A0A1V6RF38"/>
<dbReference type="PROSITE" id="PS00061">
    <property type="entry name" value="ADH_SHORT"/>
    <property type="match status" value="1"/>
</dbReference>
<evidence type="ECO:0000256" key="3">
    <source>
        <dbReference type="ARBA" id="ARBA00023002"/>
    </source>
</evidence>
<dbReference type="STRING" id="29845.A0A1V6RF38"/>
<dbReference type="InterPro" id="IPR020904">
    <property type="entry name" value="Sc_DH/Rdtase_CS"/>
</dbReference>
<evidence type="ECO:0000256" key="4">
    <source>
        <dbReference type="RuleBase" id="RU000363"/>
    </source>
</evidence>
<gene>
    <name evidence="5" type="ORF">PENVUL_c059G05774</name>
</gene>
<dbReference type="GO" id="GO:0019433">
    <property type="term" value="P:triglyceride catabolic process"/>
    <property type="evidence" value="ECO:0007669"/>
    <property type="project" value="TreeGrafter"/>
</dbReference>
<dbReference type="OrthoDB" id="2102561at2759"/>
<comment type="caution">
    <text evidence="5">The sequence shown here is derived from an EMBL/GenBank/DDBJ whole genome shotgun (WGS) entry which is preliminary data.</text>
</comment>
<dbReference type="GO" id="GO:0006654">
    <property type="term" value="P:phosphatidic acid biosynthetic process"/>
    <property type="evidence" value="ECO:0007669"/>
    <property type="project" value="TreeGrafter"/>
</dbReference>
<dbReference type="GO" id="GO:0004806">
    <property type="term" value="F:triacylglycerol lipase activity"/>
    <property type="evidence" value="ECO:0007669"/>
    <property type="project" value="TreeGrafter"/>
</dbReference>
<keyword evidence="2" id="KW-0521">NADP</keyword>
<dbReference type="GO" id="GO:0005783">
    <property type="term" value="C:endoplasmic reticulum"/>
    <property type="evidence" value="ECO:0007669"/>
    <property type="project" value="TreeGrafter"/>
</dbReference>
<keyword evidence="3" id="KW-0560">Oxidoreductase</keyword>